<accession>A0A6A6ZLA5</accession>
<feature type="chain" id="PRO_5025504802" evidence="1">
    <location>
        <begin position="18"/>
        <end position="142"/>
    </location>
</feature>
<name>A0A6A6ZLA5_9PLEO</name>
<keyword evidence="3" id="KW-1185">Reference proteome</keyword>
<dbReference type="AlphaFoldDB" id="A0A6A6ZLA5"/>
<dbReference type="Proteomes" id="UP000799424">
    <property type="component" value="Unassembled WGS sequence"/>
</dbReference>
<evidence type="ECO:0000256" key="1">
    <source>
        <dbReference type="SAM" id="SignalP"/>
    </source>
</evidence>
<feature type="signal peptide" evidence="1">
    <location>
        <begin position="1"/>
        <end position="17"/>
    </location>
</feature>
<evidence type="ECO:0000313" key="2">
    <source>
        <dbReference type="EMBL" id="KAF2821648.1"/>
    </source>
</evidence>
<keyword evidence="1" id="KW-0732">Signal</keyword>
<evidence type="ECO:0000313" key="3">
    <source>
        <dbReference type="Proteomes" id="UP000799424"/>
    </source>
</evidence>
<organism evidence="2 3">
    <name type="scientific">Ophiobolus disseminans</name>
    <dbReference type="NCBI Taxonomy" id="1469910"/>
    <lineage>
        <taxon>Eukaryota</taxon>
        <taxon>Fungi</taxon>
        <taxon>Dikarya</taxon>
        <taxon>Ascomycota</taxon>
        <taxon>Pezizomycotina</taxon>
        <taxon>Dothideomycetes</taxon>
        <taxon>Pleosporomycetidae</taxon>
        <taxon>Pleosporales</taxon>
        <taxon>Pleosporineae</taxon>
        <taxon>Phaeosphaeriaceae</taxon>
        <taxon>Ophiobolus</taxon>
    </lineage>
</organism>
<gene>
    <name evidence="2" type="ORF">CC86DRAFT_98962</name>
</gene>
<dbReference type="EMBL" id="MU006236">
    <property type="protein sequence ID" value="KAF2821648.1"/>
    <property type="molecule type" value="Genomic_DNA"/>
</dbReference>
<protein>
    <submittedName>
        <fullName evidence="2">Uncharacterized protein</fullName>
    </submittedName>
</protein>
<sequence>MSIQVLGSFTVWRGVLGVAFCGADFQIRENDHERSSSLSQVRLALPVLDRRPLPCTAIDSVQFRRGALTSTCLQPQRSVAPCSCTSLCLKLHSVLHCRLHRRLAEVFMSLSQIVCDACEWAILLAVISHGEIISMSHGEGRT</sequence>
<proteinExistence type="predicted"/>
<reference evidence="2" key="1">
    <citation type="journal article" date="2020" name="Stud. Mycol.">
        <title>101 Dothideomycetes genomes: a test case for predicting lifestyles and emergence of pathogens.</title>
        <authorList>
            <person name="Haridas S."/>
            <person name="Albert R."/>
            <person name="Binder M."/>
            <person name="Bloem J."/>
            <person name="Labutti K."/>
            <person name="Salamov A."/>
            <person name="Andreopoulos B."/>
            <person name="Baker S."/>
            <person name="Barry K."/>
            <person name="Bills G."/>
            <person name="Bluhm B."/>
            <person name="Cannon C."/>
            <person name="Castanera R."/>
            <person name="Culley D."/>
            <person name="Daum C."/>
            <person name="Ezra D."/>
            <person name="Gonzalez J."/>
            <person name="Henrissat B."/>
            <person name="Kuo A."/>
            <person name="Liang C."/>
            <person name="Lipzen A."/>
            <person name="Lutzoni F."/>
            <person name="Magnuson J."/>
            <person name="Mondo S."/>
            <person name="Nolan M."/>
            <person name="Ohm R."/>
            <person name="Pangilinan J."/>
            <person name="Park H.-J."/>
            <person name="Ramirez L."/>
            <person name="Alfaro M."/>
            <person name="Sun H."/>
            <person name="Tritt A."/>
            <person name="Yoshinaga Y."/>
            <person name="Zwiers L.-H."/>
            <person name="Turgeon B."/>
            <person name="Goodwin S."/>
            <person name="Spatafora J."/>
            <person name="Crous P."/>
            <person name="Grigoriev I."/>
        </authorList>
    </citation>
    <scope>NUCLEOTIDE SEQUENCE</scope>
    <source>
        <strain evidence="2">CBS 113818</strain>
    </source>
</reference>